<feature type="compositionally biased region" description="Basic and acidic residues" evidence="1">
    <location>
        <begin position="74"/>
        <end position="86"/>
    </location>
</feature>
<feature type="region of interest" description="Disordered" evidence="1">
    <location>
        <begin position="65"/>
        <end position="86"/>
    </location>
</feature>
<protein>
    <submittedName>
        <fullName evidence="2">Uncharacterized protein</fullName>
    </submittedName>
</protein>
<evidence type="ECO:0000313" key="2">
    <source>
        <dbReference type="EMBL" id="MFC4066800.1"/>
    </source>
</evidence>
<dbReference type="Proteomes" id="UP001595867">
    <property type="component" value="Unassembled WGS sequence"/>
</dbReference>
<dbReference type="RefSeq" id="WP_378067771.1">
    <property type="nucleotide sequence ID" value="NZ_JBHSBL010000016.1"/>
</dbReference>
<dbReference type="EMBL" id="JBHSBL010000016">
    <property type="protein sequence ID" value="MFC4066800.1"/>
    <property type="molecule type" value="Genomic_DNA"/>
</dbReference>
<sequence>MRPRHVPGQWVGRGAGVGDLDRLVHFQDERITFADRAAQPIRRRVRLGCRGGRPRPADLLRDLCDVPASSQPSQRDRDAHRVLPTG</sequence>
<reference evidence="3" key="1">
    <citation type="journal article" date="2019" name="Int. J. Syst. Evol. Microbiol.">
        <title>The Global Catalogue of Microorganisms (GCM) 10K type strain sequencing project: providing services to taxonomists for standard genome sequencing and annotation.</title>
        <authorList>
            <consortium name="The Broad Institute Genomics Platform"/>
            <consortium name="The Broad Institute Genome Sequencing Center for Infectious Disease"/>
            <person name="Wu L."/>
            <person name="Ma J."/>
        </authorList>
    </citation>
    <scope>NUCLEOTIDE SEQUENCE [LARGE SCALE GENOMIC DNA]</scope>
    <source>
        <strain evidence="3">TBRC 5832</strain>
    </source>
</reference>
<accession>A0ABV8ISI8</accession>
<evidence type="ECO:0000313" key="3">
    <source>
        <dbReference type="Proteomes" id="UP001595867"/>
    </source>
</evidence>
<name>A0ABV8ISI8_9ACTN</name>
<comment type="caution">
    <text evidence="2">The sequence shown here is derived from an EMBL/GenBank/DDBJ whole genome shotgun (WGS) entry which is preliminary data.</text>
</comment>
<organism evidence="2 3">
    <name type="scientific">Actinoplanes subglobosus</name>
    <dbReference type="NCBI Taxonomy" id="1547892"/>
    <lineage>
        <taxon>Bacteria</taxon>
        <taxon>Bacillati</taxon>
        <taxon>Actinomycetota</taxon>
        <taxon>Actinomycetes</taxon>
        <taxon>Micromonosporales</taxon>
        <taxon>Micromonosporaceae</taxon>
        <taxon>Actinoplanes</taxon>
    </lineage>
</organism>
<proteinExistence type="predicted"/>
<evidence type="ECO:0000256" key="1">
    <source>
        <dbReference type="SAM" id="MobiDB-lite"/>
    </source>
</evidence>
<keyword evidence="3" id="KW-1185">Reference proteome</keyword>
<gene>
    <name evidence="2" type="ORF">ACFO0C_17820</name>
</gene>